<protein>
    <recommendedName>
        <fullName evidence="5">Transmembrane protein</fullName>
    </recommendedName>
</protein>
<dbReference type="AlphaFoldDB" id="A0A0W0VFP6"/>
<feature type="transmembrane region" description="Helical" evidence="2">
    <location>
        <begin position="33"/>
        <end position="52"/>
    </location>
</feature>
<proteinExistence type="predicted"/>
<dbReference type="RefSeq" id="WP_058469779.1">
    <property type="nucleotide sequence ID" value="NZ_CAAAIC010000005.1"/>
</dbReference>
<evidence type="ECO:0008006" key="5">
    <source>
        <dbReference type="Google" id="ProtNLM"/>
    </source>
</evidence>
<keyword evidence="2" id="KW-0812">Transmembrane</keyword>
<dbReference type="Proteomes" id="UP000055035">
    <property type="component" value="Unassembled WGS sequence"/>
</dbReference>
<keyword evidence="4" id="KW-1185">Reference proteome</keyword>
<reference evidence="3 4" key="1">
    <citation type="submission" date="2015-11" db="EMBL/GenBank/DDBJ databases">
        <title>Genomic analysis of 38 Legionella species identifies large and diverse effector repertoires.</title>
        <authorList>
            <person name="Burstein D."/>
            <person name="Amaro F."/>
            <person name="Zusman T."/>
            <person name="Lifshitz Z."/>
            <person name="Cohen O."/>
            <person name="Gilbert J.A."/>
            <person name="Pupko T."/>
            <person name="Shuman H.A."/>
            <person name="Segal G."/>
        </authorList>
    </citation>
    <scope>NUCLEOTIDE SEQUENCE [LARGE SCALE GENOMIC DNA]</scope>
    <source>
        <strain evidence="3 4">BL-540</strain>
    </source>
</reference>
<dbReference type="EMBL" id="LNYJ01000003">
    <property type="protein sequence ID" value="KTD18972.1"/>
    <property type="molecule type" value="Genomic_DNA"/>
</dbReference>
<evidence type="ECO:0000256" key="1">
    <source>
        <dbReference type="SAM" id="Coils"/>
    </source>
</evidence>
<keyword evidence="2" id="KW-1133">Transmembrane helix</keyword>
<feature type="transmembrane region" description="Helical" evidence="2">
    <location>
        <begin position="6"/>
        <end position="26"/>
    </location>
</feature>
<organism evidence="3 4">
    <name type="scientific">Legionella jordanis</name>
    <dbReference type="NCBI Taxonomy" id="456"/>
    <lineage>
        <taxon>Bacteria</taxon>
        <taxon>Pseudomonadati</taxon>
        <taxon>Pseudomonadota</taxon>
        <taxon>Gammaproteobacteria</taxon>
        <taxon>Legionellales</taxon>
        <taxon>Legionellaceae</taxon>
        <taxon>Legionella</taxon>
    </lineage>
</organism>
<feature type="transmembrane region" description="Helical" evidence="2">
    <location>
        <begin position="72"/>
        <end position="89"/>
    </location>
</feature>
<keyword evidence="1" id="KW-0175">Coiled coil</keyword>
<evidence type="ECO:0000313" key="4">
    <source>
        <dbReference type="Proteomes" id="UP000055035"/>
    </source>
</evidence>
<dbReference type="Pfam" id="PF10066">
    <property type="entry name" value="DUF2304"/>
    <property type="match status" value="1"/>
</dbReference>
<gene>
    <name evidence="3" type="ORF">Ljor_0195</name>
</gene>
<dbReference type="InterPro" id="IPR019277">
    <property type="entry name" value="DUF2304"/>
</dbReference>
<keyword evidence="2" id="KW-0472">Membrane</keyword>
<accession>A0A0W0VFP6</accession>
<dbReference type="STRING" id="456.Ljor_0195"/>
<dbReference type="OrthoDB" id="5653422at2"/>
<name>A0A0W0VFP6_9GAMM</name>
<feature type="coiled-coil region" evidence="1">
    <location>
        <begin position="91"/>
        <end position="125"/>
    </location>
</feature>
<comment type="caution">
    <text evidence="3">The sequence shown here is derived from an EMBL/GenBank/DDBJ whole genome shotgun (WGS) entry which is preliminary data.</text>
</comment>
<dbReference type="PATRIC" id="fig|456.5.peg.212"/>
<sequence>MSYILKPAILGVSVLLLVLAYTIHLVRSEKLSAHMAISWIIAEIAFLVVMMFEPLRVSLRSFLGEQNAPFSLFLLGAVWIVFLMLESLTRISSLTNKLKQINQELALTQERLKRAEQLIQSSELAQGFDHAQ</sequence>
<evidence type="ECO:0000256" key="2">
    <source>
        <dbReference type="SAM" id="Phobius"/>
    </source>
</evidence>
<evidence type="ECO:0000313" key="3">
    <source>
        <dbReference type="EMBL" id="KTD18972.1"/>
    </source>
</evidence>